<dbReference type="Proteomes" id="UP000652427">
    <property type="component" value="Unassembled WGS sequence"/>
</dbReference>
<keyword evidence="2" id="KW-0472">Membrane</keyword>
<keyword evidence="4" id="KW-1185">Reference proteome</keyword>
<proteinExistence type="predicted"/>
<evidence type="ECO:0000313" key="3">
    <source>
        <dbReference type="EMBL" id="NVD26453.1"/>
    </source>
</evidence>
<keyword evidence="2" id="KW-1133">Transmembrane helix</keyword>
<dbReference type="Gene3D" id="3.30.1150.10">
    <property type="match status" value="1"/>
</dbReference>
<reference evidence="3 4" key="1">
    <citation type="submission" date="2020-06" db="EMBL/GenBank/DDBJ databases">
        <authorList>
            <person name="Kim S.-J."/>
            <person name="Park S.-J."/>
        </authorList>
    </citation>
    <scope>NUCLEOTIDE SEQUENCE [LARGE SCALE GENOMIC DNA]</scope>
    <source>
        <strain evidence="3 4">SW-151</strain>
    </source>
</reference>
<feature type="transmembrane region" description="Helical" evidence="2">
    <location>
        <begin position="7"/>
        <end position="28"/>
    </location>
</feature>
<keyword evidence="2" id="KW-0812">Transmembrane</keyword>
<gene>
    <name evidence="3" type="ORF">HUO14_00890</name>
</gene>
<dbReference type="EMBL" id="JABWMH010000001">
    <property type="protein sequence ID" value="NVD26453.1"/>
    <property type="molecule type" value="Genomic_DNA"/>
</dbReference>
<protein>
    <submittedName>
        <fullName evidence="3">Cell envelope biogenesis protein TolA</fullName>
    </submittedName>
</protein>
<evidence type="ECO:0000313" key="4">
    <source>
        <dbReference type="Proteomes" id="UP000652427"/>
    </source>
</evidence>
<sequence length="276" mass="29284">MERAEKIGLGIAAAGHVALFGVLSLSVLSSTNDAFRNKPIEVMIADEVGLESAAPDPAKITPATSVAPELGAPEESSFVTPEPLPEPPKAEARPKPAPAPTSREPRRRPDKPSSSTARSDPKPAAKPAAKPAPKAEPKPAAKPRGSRLGDDFLKGVTDASSVSRNQNIAAEKASPAAVASLERELYRLIKQKWRPPSGADAELLRTKVTARLDSNGRIVGTPTATTTGITPSNRSQVDIHQERAIAAVQLAAPFTTFPEKYYDEWKVIEPVLYLGV</sequence>
<organism evidence="3 4">
    <name type="scientific">Parasphingorhabdus flavimaris</name>
    <dbReference type="NCBI Taxonomy" id="266812"/>
    <lineage>
        <taxon>Bacteria</taxon>
        <taxon>Pseudomonadati</taxon>
        <taxon>Pseudomonadota</taxon>
        <taxon>Alphaproteobacteria</taxon>
        <taxon>Sphingomonadales</taxon>
        <taxon>Sphingomonadaceae</taxon>
        <taxon>Parasphingorhabdus</taxon>
    </lineage>
</organism>
<evidence type="ECO:0000256" key="2">
    <source>
        <dbReference type="SAM" id="Phobius"/>
    </source>
</evidence>
<dbReference type="RefSeq" id="WP_176278012.1">
    <property type="nucleotide sequence ID" value="NZ_JABWMH010000001.1"/>
</dbReference>
<accession>A0ABX2MYC6</accession>
<evidence type="ECO:0000256" key="1">
    <source>
        <dbReference type="SAM" id="MobiDB-lite"/>
    </source>
</evidence>
<comment type="caution">
    <text evidence="3">The sequence shown here is derived from an EMBL/GenBank/DDBJ whole genome shotgun (WGS) entry which is preliminary data.</text>
</comment>
<name>A0ABX2MYC6_9SPHN</name>
<feature type="region of interest" description="Disordered" evidence="1">
    <location>
        <begin position="54"/>
        <end position="153"/>
    </location>
</feature>